<sequence length="260" mass="26534">MPMMGGHHAISGTAAWLALAGSVPVMGHAAGLDLWDLDPAQVVSGAVVATGAALLPDIDHPSATISRSGGGLTKAVTRAVSTVAGHRGATHTLLAAVAFTALAVLVNRLDWQVRVPVLGEIEAGAALLVTVMCAFGTRALKMVEGRLLPWAVGVVAGLLVAAIAPDTSIWLPAAVAVGVLTHLVGDLLTTDGIPFPTWPLVVKPPKRMASGLWQRSGDIAVPLLGDAGSLREWLLCTAVTAYAVVGMIGTLVAEPWVLGI</sequence>
<feature type="transmembrane region" description="Helical" evidence="1">
    <location>
        <begin position="233"/>
        <end position="253"/>
    </location>
</feature>
<keyword evidence="1" id="KW-1133">Transmembrane helix</keyword>
<dbReference type="PANTHER" id="PTHR35531:SF1">
    <property type="entry name" value="INNER MEMBRANE PROTEIN YBCI-RELATED"/>
    <property type="match status" value="1"/>
</dbReference>
<comment type="caution">
    <text evidence="2">The sequence shown here is derived from an EMBL/GenBank/DDBJ whole genome shotgun (WGS) entry which is preliminary data.</text>
</comment>
<keyword evidence="3" id="KW-1185">Reference proteome</keyword>
<dbReference type="RefSeq" id="WP_096166502.1">
    <property type="nucleotide sequence ID" value="NZ_JBQQGT010000001.1"/>
</dbReference>
<keyword evidence="1" id="KW-0812">Transmembrane</keyword>
<reference evidence="2 3" key="1">
    <citation type="journal article" date="2017" name="Elife">
        <title>Extensive horizontal gene transfer in cheese-associated bacteria.</title>
        <authorList>
            <person name="Bonham K.S."/>
            <person name="Wolfe B.E."/>
            <person name="Dutton R.J."/>
        </authorList>
    </citation>
    <scope>NUCLEOTIDE SEQUENCE [LARGE SCALE GENOMIC DNA]</scope>
    <source>
        <strain evidence="2 3">341_9</strain>
    </source>
</reference>
<dbReference type="GeneID" id="95328662"/>
<keyword evidence="1" id="KW-0472">Membrane</keyword>
<dbReference type="OrthoDB" id="3425909at2"/>
<evidence type="ECO:0000313" key="2">
    <source>
        <dbReference type="EMBL" id="PCC39980.1"/>
    </source>
</evidence>
<feature type="transmembrane region" description="Helical" evidence="1">
    <location>
        <begin position="88"/>
        <end position="109"/>
    </location>
</feature>
<dbReference type="Proteomes" id="UP000218598">
    <property type="component" value="Unassembled WGS sequence"/>
</dbReference>
<feature type="transmembrane region" description="Helical" evidence="1">
    <location>
        <begin position="121"/>
        <end position="140"/>
    </location>
</feature>
<dbReference type="AlphaFoldDB" id="A0A2A3YL05"/>
<dbReference type="EMBL" id="NRGR01000008">
    <property type="protein sequence ID" value="PCC39980.1"/>
    <property type="molecule type" value="Genomic_DNA"/>
</dbReference>
<gene>
    <name evidence="2" type="ORF">CIK66_04780</name>
</gene>
<accession>A0A2A3YL05</accession>
<evidence type="ECO:0000313" key="3">
    <source>
        <dbReference type="Proteomes" id="UP000218598"/>
    </source>
</evidence>
<name>A0A2A3YL05_9MICO</name>
<dbReference type="Pfam" id="PF04307">
    <property type="entry name" value="YdjM"/>
    <property type="match status" value="1"/>
</dbReference>
<evidence type="ECO:0008006" key="4">
    <source>
        <dbReference type="Google" id="ProtNLM"/>
    </source>
</evidence>
<proteinExistence type="predicted"/>
<feature type="transmembrane region" description="Helical" evidence="1">
    <location>
        <begin position="147"/>
        <end position="164"/>
    </location>
</feature>
<dbReference type="PANTHER" id="PTHR35531">
    <property type="entry name" value="INNER MEMBRANE PROTEIN YBCI-RELATED"/>
    <property type="match status" value="1"/>
</dbReference>
<organism evidence="2 3">
    <name type="scientific">Brachybacterium alimentarium</name>
    <dbReference type="NCBI Taxonomy" id="47845"/>
    <lineage>
        <taxon>Bacteria</taxon>
        <taxon>Bacillati</taxon>
        <taxon>Actinomycetota</taxon>
        <taxon>Actinomycetes</taxon>
        <taxon>Micrococcales</taxon>
        <taxon>Dermabacteraceae</taxon>
        <taxon>Brachybacterium</taxon>
    </lineage>
</organism>
<protein>
    <recommendedName>
        <fullName evidence="4">Hydrolase</fullName>
    </recommendedName>
</protein>
<dbReference type="InterPro" id="IPR007404">
    <property type="entry name" value="YdjM-like"/>
</dbReference>
<evidence type="ECO:0000256" key="1">
    <source>
        <dbReference type="SAM" id="Phobius"/>
    </source>
</evidence>